<comment type="catalytic activity">
    <reaction evidence="8">
        <text>dihydrourocanate + A = urocanate + AH2</text>
        <dbReference type="Rhea" id="RHEA:36059"/>
        <dbReference type="ChEBI" id="CHEBI:13193"/>
        <dbReference type="ChEBI" id="CHEBI:17499"/>
        <dbReference type="ChEBI" id="CHEBI:27247"/>
        <dbReference type="ChEBI" id="CHEBI:72991"/>
        <dbReference type="EC" id="1.3.99.33"/>
    </reaction>
</comment>
<keyword evidence="5" id="KW-0285">Flavoprotein</keyword>
<evidence type="ECO:0000313" key="11">
    <source>
        <dbReference type="EMBL" id="MDY5167038.1"/>
    </source>
</evidence>
<dbReference type="InterPro" id="IPR050315">
    <property type="entry name" value="FAD-oxidoreductase_2"/>
</dbReference>
<feature type="signal peptide" evidence="9">
    <location>
        <begin position="1"/>
        <end position="19"/>
    </location>
</feature>
<dbReference type="PROSITE" id="PS51257">
    <property type="entry name" value="PROKAR_LIPOPROTEIN"/>
    <property type="match status" value="1"/>
</dbReference>
<accession>A0AB35UK25</accession>
<dbReference type="GO" id="GO:0010181">
    <property type="term" value="F:FMN binding"/>
    <property type="evidence" value="ECO:0007669"/>
    <property type="project" value="InterPro"/>
</dbReference>
<evidence type="ECO:0000256" key="5">
    <source>
        <dbReference type="ARBA" id="ARBA00022630"/>
    </source>
</evidence>
<reference evidence="11" key="1">
    <citation type="submission" date="2022-03" db="EMBL/GenBank/DDBJ databases">
        <title>First case of bacteraemia caused by Dielma fastidiosa in a patient hospitalised with diverticulitis.</title>
        <authorList>
            <person name="Forman-Ankjaer B."/>
            <person name="Hvid-Jensen F."/>
            <person name="Kobel C.M."/>
            <person name="Greve T."/>
        </authorList>
    </citation>
    <scope>NUCLEOTIDE SEQUENCE</scope>
    <source>
        <strain evidence="11">AUH_DF_2021</strain>
    </source>
</reference>
<dbReference type="Proteomes" id="UP001276902">
    <property type="component" value="Unassembled WGS sequence"/>
</dbReference>
<feature type="chain" id="PRO_5044329378" description="Urocanate reductase" evidence="9">
    <location>
        <begin position="20"/>
        <end position="630"/>
    </location>
</feature>
<dbReference type="InterPro" id="IPR027477">
    <property type="entry name" value="Succ_DH/fumarate_Rdtase_cat_sf"/>
</dbReference>
<dbReference type="PANTHER" id="PTHR43400">
    <property type="entry name" value="FUMARATE REDUCTASE"/>
    <property type="match status" value="1"/>
</dbReference>
<dbReference type="GO" id="GO:0033765">
    <property type="term" value="F:steroid dehydrogenase activity, acting on the CH-CH group of donors"/>
    <property type="evidence" value="ECO:0007669"/>
    <property type="project" value="UniProtKB-ARBA"/>
</dbReference>
<dbReference type="Pfam" id="PF00890">
    <property type="entry name" value="FAD_binding_2"/>
    <property type="match status" value="1"/>
</dbReference>
<evidence type="ECO:0000256" key="7">
    <source>
        <dbReference type="ARBA" id="ARBA00023002"/>
    </source>
</evidence>
<proteinExistence type="predicted"/>
<comment type="cofactor">
    <cofactor evidence="1">
        <name>FMN</name>
        <dbReference type="ChEBI" id="CHEBI:58210"/>
    </cofactor>
</comment>
<dbReference type="RefSeq" id="WP_320882987.1">
    <property type="nucleotide sequence ID" value="NZ_BAABZA010000001.1"/>
</dbReference>
<name>A0AB35UK25_9FIRM</name>
<sequence>MKKGIKILLSMFLTFSLFACSKDTENVKDYEAGTYKGISENGRGGNLEVEVTFSSAEIENVVVTAHQETPGLSDAAIEKIPAEIVEYQSLAVDVVSGSTITSNAIIEAVADAVKQAGGDADALLSKTIEKELSQEVIELEATVIVVGAGAAGYSAALTAFDEGAQSVIVVEKAGTIGGNAIVSGGFIENLDEELRPENNEGYRKVIEDIIAQGPQNASEEAMWDEFVADYNAFTASGSTKIYDSNIYHALDLARNEGVEYTGTDFPDAVMDFNHWFEEKTGAEWKKPTAGIVGYSWPRWASLEGYYSGQGYFHYFDQWIEKDNANITFLTNTPMSDLIIDDNGRVSGVVAVNKDGTTYRITGEKGVILCTGGYGANTEMVKATDEIWGDLITDDIITTNAAGITGEGILIAEKAGAMLMEMDNTMLFPMANIHTGSTESIVGTTASSLMVNQEGLRFCDETKDRYTISGAMLAQTNKMGYIISSSENALITNGKTQGGEDVEHLIKNGELYRAETIEELSAITGINADNLKATIEQYNNSCITYVDEEFGRTTFEPNSQILTAPYYAYPCTPATHITMGGVVVDDFGHVIDKNGMIMEGLYAAGEITAYNCGIDGAFAYGRAVAKTVMSE</sequence>
<dbReference type="InterPro" id="IPR007329">
    <property type="entry name" value="FMN-bd"/>
</dbReference>
<comment type="cofactor">
    <cofactor evidence="2">
        <name>FAD</name>
        <dbReference type="ChEBI" id="CHEBI:57692"/>
    </cofactor>
</comment>
<dbReference type="InterPro" id="IPR003953">
    <property type="entry name" value="FAD-dep_OxRdtase_2_FAD-bd"/>
</dbReference>
<evidence type="ECO:0000313" key="12">
    <source>
        <dbReference type="Proteomes" id="UP001276902"/>
    </source>
</evidence>
<dbReference type="EMBL" id="JALDAW010000008">
    <property type="protein sequence ID" value="MDY5167038.1"/>
    <property type="molecule type" value="Genomic_DNA"/>
</dbReference>
<dbReference type="GO" id="GO:0008202">
    <property type="term" value="P:steroid metabolic process"/>
    <property type="evidence" value="ECO:0007669"/>
    <property type="project" value="UniProtKB-ARBA"/>
</dbReference>
<evidence type="ECO:0000256" key="1">
    <source>
        <dbReference type="ARBA" id="ARBA00001917"/>
    </source>
</evidence>
<dbReference type="Pfam" id="PF04205">
    <property type="entry name" value="FMN_bind"/>
    <property type="match status" value="1"/>
</dbReference>
<dbReference type="Gene3D" id="3.90.1010.20">
    <property type="match status" value="1"/>
</dbReference>
<protein>
    <recommendedName>
        <fullName evidence="4">Urocanate reductase</fullName>
        <ecNumber evidence="3">1.3.99.33</ecNumber>
    </recommendedName>
</protein>
<keyword evidence="9" id="KW-0732">Signal</keyword>
<evidence type="ECO:0000256" key="8">
    <source>
        <dbReference type="ARBA" id="ARBA00049922"/>
    </source>
</evidence>
<evidence type="ECO:0000259" key="10">
    <source>
        <dbReference type="SMART" id="SM00900"/>
    </source>
</evidence>
<dbReference type="Gene3D" id="3.90.700.10">
    <property type="entry name" value="Succinate dehydrogenase/fumarate reductase flavoprotein, catalytic domain"/>
    <property type="match status" value="1"/>
</dbReference>
<dbReference type="GO" id="GO:0016020">
    <property type="term" value="C:membrane"/>
    <property type="evidence" value="ECO:0007669"/>
    <property type="project" value="InterPro"/>
</dbReference>
<evidence type="ECO:0000256" key="6">
    <source>
        <dbReference type="ARBA" id="ARBA00022827"/>
    </source>
</evidence>
<evidence type="ECO:0000256" key="3">
    <source>
        <dbReference type="ARBA" id="ARBA00013137"/>
    </source>
</evidence>
<evidence type="ECO:0000256" key="9">
    <source>
        <dbReference type="SAM" id="SignalP"/>
    </source>
</evidence>
<gene>
    <name evidence="11" type="ORF">MQE39_02715</name>
</gene>
<dbReference type="SMART" id="SM00900">
    <property type="entry name" value="FMN_bind"/>
    <property type="match status" value="1"/>
</dbReference>
<dbReference type="AlphaFoldDB" id="A0AB35UK25"/>
<dbReference type="SUPFAM" id="SSF56425">
    <property type="entry name" value="Succinate dehydrogenase/fumarate reductase flavoprotein, catalytic domain"/>
    <property type="match status" value="1"/>
</dbReference>
<evidence type="ECO:0000256" key="4">
    <source>
        <dbReference type="ARBA" id="ARBA00015872"/>
    </source>
</evidence>
<dbReference type="EC" id="1.3.99.33" evidence="3"/>
<keyword evidence="7" id="KW-0560">Oxidoreductase</keyword>
<dbReference type="SUPFAM" id="SSF51905">
    <property type="entry name" value="FAD/NAD(P)-binding domain"/>
    <property type="match status" value="1"/>
</dbReference>
<dbReference type="InterPro" id="IPR036188">
    <property type="entry name" value="FAD/NAD-bd_sf"/>
</dbReference>
<feature type="domain" description="FMN-binding" evidence="10">
    <location>
        <begin position="42"/>
        <end position="116"/>
    </location>
</feature>
<evidence type="ECO:0000256" key="2">
    <source>
        <dbReference type="ARBA" id="ARBA00001974"/>
    </source>
</evidence>
<dbReference type="PRINTS" id="PR00368">
    <property type="entry name" value="FADPNR"/>
</dbReference>
<keyword evidence="6" id="KW-0274">FAD</keyword>
<organism evidence="11 12">
    <name type="scientific">Dielma fastidiosa</name>
    <dbReference type="NCBI Taxonomy" id="1034346"/>
    <lineage>
        <taxon>Bacteria</taxon>
        <taxon>Bacillati</taxon>
        <taxon>Bacillota</taxon>
        <taxon>Erysipelotrichia</taxon>
        <taxon>Erysipelotrichales</taxon>
        <taxon>Erysipelotrichaceae</taxon>
        <taxon>Dielma</taxon>
    </lineage>
</organism>
<dbReference type="Gene3D" id="3.50.50.60">
    <property type="entry name" value="FAD/NAD(P)-binding domain"/>
    <property type="match status" value="1"/>
</dbReference>
<comment type="caution">
    <text evidence="11">The sequence shown here is derived from an EMBL/GenBank/DDBJ whole genome shotgun (WGS) entry which is preliminary data.</text>
</comment>
<dbReference type="PANTHER" id="PTHR43400:SF10">
    <property type="entry name" value="3-OXOSTEROID 1-DEHYDROGENASE"/>
    <property type="match status" value="1"/>
</dbReference>